<dbReference type="EMBL" id="VSRR010076101">
    <property type="protein sequence ID" value="MPC87947.1"/>
    <property type="molecule type" value="Genomic_DNA"/>
</dbReference>
<sequence>MVSRSSCSSIPPTGPGCEGLRWSTAPSVDGPSAIPSDLASLATLPPCAATPPLRPPTQCDAWTPPPPLLPPHERRQQQQRRADRVTPASKVQRSHLRVAGNPQFRFMCYFMCQPRKVTRLRASTRGPPDRPSCTTLVPLTLVSRPAWLDPQPRSPAVTARHSIRRNSPQHSSPHSRARRGQTMPAEAGTHASAVRHEARHRGNM</sequence>
<feature type="compositionally biased region" description="Polar residues" evidence="1">
    <location>
        <begin position="1"/>
        <end position="11"/>
    </location>
</feature>
<evidence type="ECO:0000313" key="2">
    <source>
        <dbReference type="EMBL" id="MPC87947.1"/>
    </source>
</evidence>
<accession>A0A5B7J2X7</accession>
<organism evidence="2 3">
    <name type="scientific">Portunus trituberculatus</name>
    <name type="common">Swimming crab</name>
    <name type="synonym">Neptunus trituberculatus</name>
    <dbReference type="NCBI Taxonomy" id="210409"/>
    <lineage>
        <taxon>Eukaryota</taxon>
        <taxon>Metazoa</taxon>
        <taxon>Ecdysozoa</taxon>
        <taxon>Arthropoda</taxon>
        <taxon>Crustacea</taxon>
        <taxon>Multicrustacea</taxon>
        <taxon>Malacostraca</taxon>
        <taxon>Eumalacostraca</taxon>
        <taxon>Eucarida</taxon>
        <taxon>Decapoda</taxon>
        <taxon>Pleocyemata</taxon>
        <taxon>Brachyura</taxon>
        <taxon>Eubrachyura</taxon>
        <taxon>Portunoidea</taxon>
        <taxon>Portunidae</taxon>
        <taxon>Portuninae</taxon>
        <taxon>Portunus</taxon>
    </lineage>
</organism>
<protein>
    <submittedName>
        <fullName evidence="2">Uncharacterized protein</fullName>
    </submittedName>
</protein>
<gene>
    <name evidence="2" type="ORF">E2C01_082832</name>
</gene>
<dbReference type="Proteomes" id="UP000324222">
    <property type="component" value="Unassembled WGS sequence"/>
</dbReference>
<comment type="caution">
    <text evidence="2">The sequence shown here is derived from an EMBL/GenBank/DDBJ whole genome shotgun (WGS) entry which is preliminary data.</text>
</comment>
<proteinExistence type="predicted"/>
<reference evidence="2 3" key="1">
    <citation type="submission" date="2019-05" db="EMBL/GenBank/DDBJ databases">
        <title>Another draft genome of Portunus trituberculatus and its Hox gene families provides insights of decapod evolution.</title>
        <authorList>
            <person name="Jeong J.-H."/>
            <person name="Song I."/>
            <person name="Kim S."/>
            <person name="Choi T."/>
            <person name="Kim D."/>
            <person name="Ryu S."/>
            <person name="Kim W."/>
        </authorList>
    </citation>
    <scope>NUCLEOTIDE SEQUENCE [LARGE SCALE GENOMIC DNA]</scope>
    <source>
        <tissue evidence="2">Muscle</tissue>
    </source>
</reference>
<evidence type="ECO:0000313" key="3">
    <source>
        <dbReference type="Proteomes" id="UP000324222"/>
    </source>
</evidence>
<evidence type="ECO:0000256" key="1">
    <source>
        <dbReference type="SAM" id="MobiDB-lite"/>
    </source>
</evidence>
<feature type="region of interest" description="Disordered" evidence="1">
    <location>
        <begin position="1"/>
        <end position="94"/>
    </location>
</feature>
<keyword evidence="3" id="KW-1185">Reference proteome</keyword>
<dbReference type="AlphaFoldDB" id="A0A5B7J2X7"/>
<feature type="region of interest" description="Disordered" evidence="1">
    <location>
        <begin position="146"/>
        <end position="204"/>
    </location>
</feature>
<feature type="compositionally biased region" description="Basic and acidic residues" evidence="1">
    <location>
        <begin position="71"/>
        <end position="84"/>
    </location>
</feature>
<feature type="compositionally biased region" description="Low complexity" evidence="1">
    <location>
        <begin position="38"/>
        <end position="47"/>
    </location>
</feature>
<name>A0A5B7J2X7_PORTR</name>